<evidence type="ECO:0000259" key="6">
    <source>
        <dbReference type="PROSITE" id="PS50977"/>
    </source>
</evidence>
<keyword evidence="1" id="KW-0805">Transcription regulation</keyword>
<evidence type="ECO:0000313" key="8">
    <source>
        <dbReference type="Proteomes" id="UP000295606"/>
    </source>
</evidence>
<name>A0A4R5L9T3_9BURK</name>
<dbReference type="OrthoDB" id="9816320at2"/>
<dbReference type="RefSeq" id="WP_133185974.1">
    <property type="nucleotide sequence ID" value="NZ_SMOD01000024.1"/>
</dbReference>
<protein>
    <submittedName>
        <fullName evidence="7">TetR/AcrR family transcriptional regulator</fullName>
    </submittedName>
</protein>
<dbReference type="SUPFAM" id="SSF46689">
    <property type="entry name" value="Homeodomain-like"/>
    <property type="match status" value="1"/>
</dbReference>
<evidence type="ECO:0000256" key="2">
    <source>
        <dbReference type="ARBA" id="ARBA00023125"/>
    </source>
</evidence>
<feature type="compositionally biased region" description="Polar residues" evidence="5">
    <location>
        <begin position="1"/>
        <end position="13"/>
    </location>
</feature>
<comment type="caution">
    <text evidence="7">The sequence shown here is derived from an EMBL/GenBank/DDBJ whole genome shotgun (WGS) entry which is preliminary data.</text>
</comment>
<evidence type="ECO:0000256" key="4">
    <source>
        <dbReference type="PROSITE-ProRule" id="PRU00335"/>
    </source>
</evidence>
<sequence>MSKRTPGSGSLSRAKTPEDKAKVRQAFVDAGRRLLAQEDASQVSLRRIAAEAGYSPASIYQYFDDQRALFVAVREDDLTAAAEYFEEVASGVTDPIERVRQVSLRSVDYWLSRPEQFDFLFAMAGKKTDIADDDEMRFGESPVVMRALNVYYHAVDALFDALPEPPLPNRLAGDTLIAAIYGVVLVPRTTPTKRWSDTCRMVELTVDAIIDNWVSGRVRDGHTRRSLATKRKPR</sequence>
<keyword evidence="3" id="KW-0804">Transcription</keyword>
<dbReference type="GO" id="GO:0000976">
    <property type="term" value="F:transcription cis-regulatory region binding"/>
    <property type="evidence" value="ECO:0007669"/>
    <property type="project" value="TreeGrafter"/>
</dbReference>
<evidence type="ECO:0000256" key="5">
    <source>
        <dbReference type="SAM" id="MobiDB-lite"/>
    </source>
</evidence>
<evidence type="ECO:0000313" key="7">
    <source>
        <dbReference type="EMBL" id="TDG04949.1"/>
    </source>
</evidence>
<evidence type="ECO:0000256" key="1">
    <source>
        <dbReference type="ARBA" id="ARBA00023015"/>
    </source>
</evidence>
<dbReference type="GO" id="GO:0003700">
    <property type="term" value="F:DNA-binding transcription factor activity"/>
    <property type="evidence" value="ECO:0007669"/>
    <property type="project" value="TreeGrafter"/>
</dbReference>
<dbReference type="InterPro" id="IPR001647">
    <property type="entry name" value="HTH_TetR"/>
</dbReference>
<dbReference type="Pfam" id="PF00440">
    <property type="entry name" value="TetR_N"/>
    <property type="match status" value="1"/>
</dbReference>
<dbReference type="Gene3D" id="1.10.357.10">
    <property type="entry name" value="Tetracycline Repressor, domain 2"/>
    <property type="match status" value="1"/>
</dbReference>
<dbReference type="InterPro" id="IPR050109">
    <property type="entry name" value="HTH-type_TetR-like_transc_reg"/>
</dbReference>
<organism evidence="7 8">
    <name type="scientific">Paraburkholderia guartelaensis</name>
    <dbReference type="NCBI Taxonomy" id="2546446"/>
    <lineage>
        <taxon>Bacteria</taxon>
        <taxon>Pseudomonadati</taxon>
        <taxon>Pseudomonadota</taxon>
        <taxon>Betaproteobacteria</taxon>
        <taxon>Burkholderiales</taxon>
        <taxon>Burkholderiaceae</taxon>
        <taxon>Paraburkholderia</taxon>
    </lineage>
</organism>
<dbReference type="AlphaFoldDB" id="A0A4R5L9T3"/>
<dbReference type="EMBL" id="SMOD01000024">
    <property type="protein sequence ID" value="TDG04949.1"/>
    <property type="molecule type" value="Genomic_DNA"/>
</dbReference>
<reference evidence="7 8" key="1">
    <citation type="submission" date="2019-03" db="EMBL/GenBank/DDBJ databases">
        <title>Paraburkholderia sp. isolated from native Mimosa gymnas in Guartela State Park, Brazil.</title>
        <authorList>
            <person name="Paulitsch F."/>
            <person name="Hungria M."/>
            <person name="Delamuta J.R.M."/>
            <person name="Ribeiro R.A."/>
            <person name="Dall'Agnol R."/>
            <person name="Silva J.S.B."/>
        </authorList>
    </citation>
    <scope>NUCLEOTIDE SEQUENCE [LARGE SCALE GENOMIC DNA]</scope>
    <source>
        <strain evidence="7 8">CNPSo 3008</strain>
    </source>
</reference>
<dbReference type="Proteomes" id="UP000295606">
    <property type="component" value="Unassembled WGS sequence"/>
</dbReference>
<feature type="domain" description="HTH tetR-type" evidence="6">
    <location>
        <begin position="21"/>
        <end position="81"/>
    </location>
</feature>
<accession>A0A4R5L9T3</accession>
<feature type="DNA-binding region" description="H-T-H motif" evidence="4">
    <location>
        <begin position="44"/>
        <end position="63"/>
    </location>
</feature>
<dbReference type="PANTHER" id="PTHR30055:SF234">
    <property type="entry name" value="HTH-TYPE TRANSCRIPTIONAL REGULATOR BETI"/>
    <property type="match status" value="1"/>
</dbReference>
<dbReference type="PROSITE" id="PS50977">
    <property type="entry name" value="HTH_TETR_2"/>
    <property type="match status" value="1"/>
</dbReference>
<feature type="region of interest" description="Disordered" evidence="5">
    <location>
        <begin position="1"/>
        <end position="21"/>
    </location>
</feature>
<evidence type="ECO:0000256" key="3">
    <source>
        <dbReference type="ARBA" id="ARBA00023163"/>
    </source>
</evidence>
<keyword evidence="2 4" id="KW-0238">DNA-binding</keyword>
<gene>
    <name evidence="7" type="ORF">E1N52_27680</name>
</gene>
<dbReference type="PANTHER" id="PTHR30055">
    <property type="entry name" value="HTH-TYPE TRANSCRIPTIONAL REGULATOR RUTR"/>
    <property type="match status" value="1"/>
</dbReference>
<proteinExistence type="predicted"/>
<dbReference type="InterPro" id="IPR009057">
    <property type="entry name" value="Homeodomain-like_sf"/>
</dbReference>